<evidence type="ECO:0000256" key="4">
    <source>
        <dbReference type="SAM" id="SignalP"/>
    </source>
</evidence>
<keyword evidence="2" id="KW-0472">Membrane</keyword>
<comment type="subcellular location">
    <subcellularLocation>
        <location evidence="1">Cell outer membrane</location>
    </subcellularLocation>
</comment>
<gene>
    <name evidence="5" type="ORF">K5I29_07355</name>
</gene>
<sequence length="589" mass="66410">MKSYKILGLLFLASTQFFAQKKDENIGVEIVNIVKPYSPTISDAFKAKEVPVIEDNVNTQKQEIEYNIFSFPVASTFTPSKGLAKAIDPPKKETYFQNYVRLAGGNYGTIDGEAALSYAVNRTDYLALFANHRSSTGGIKDLYLDDKYSLSNAKLYYGSKSRYMDWKVGLGYKRNMFNWYGLPSQIETWVDPTVFDNLNVKNVYSTFGVDGQFTADNSILEKGEFFFKHFRDKKDSQENHFFIKPTASFEAGGFDIEADFIVDYLNGSFARGYQNFLNPMKQDYTLMNFGVQPRVSYVFNDDIHVKAGVGVFYSNTKHNGDSDNKLYIYPQVTASYAIVDGILVAFAGLEGGLQQNSFASLVDRNPFVSPTQYLQPTSNTYDLYAGLNGKIASNVSFNVKGGYKRQSNYAFFVNNLVLSPSLATNDFQPYEYGNSFKALYSDLKTLQVSGNIQYDITKESHVGVFGEVNSYTTSQAEAWNLPTVKIGAETNVKVTDKWFAGAKLFYVGERYGNENVAITDPAMNTVIESNTITLKSYFDLNFNLLYKHNDQLSGFVKLNNVTGQDYMRYNNYPVQGFQFLLGASYNFDF</sequence>
<dbReference type="RefSeq" id="WP_264432075.1">
    <property type="nucleotide sequence ID" value="NZ_CP081495.1"/>
</dbReference>
<proteinExistence type="predicted"/>
<organism evidence="5 6">
    <name type="scientific">Flavobacterium agricola</name>
    <dbReference type="NCBI Taxonomy" id="2870839"/>
    <lineage>
        <taxon>Bacteria</taxon>
        <taxon>Pseudomonadati</taxon>
        <taxon>Bacteroidota</taxon>
        <taxon>Flavobacteriia</taxon>
        <taxon>Flavobacteriales</taxon>
        <taxon>Flavobacteriaceae</taxon>
        <taxon>Flavobacterium</taxon>
    </lineage>
</organism>
<dbReference type="Proteomes" id="UP001163328">
    <property type="component" value="Chromosome"/>
</dbReference>
<keyword evidence="5" id="KW-0675">Receptor</keyword>
<dbReference type="SUPFAM" id="SSF56935">
    <property type="entry name" value="Porins"/>
    <property type="match status" value="1"/>
</dbReference>
<keyword evidence="6" id="KW-1185">Reference proteome</keyword>
<evidence type="ECO:0000256" key="3">
    <source>
        <dbReference type="ARBA" id="ARBA00023237"/>
    </source>
</evidence>
<feature type="chain" id="PRO_5047548514" evidence="4">
    <location>
        <begin position="20"/>
        <end position="589"/>
    </location>
</feature>
<evidence type="ECO:0000313" key="6">
    <source>
        <dbReference type="Proteomes" id="UP001163328"/>
    </source>
</evidence>
<keyword evidence="4" id="KW-0732">Signal</keyword>
<keyword evidence="3" id="KW-0998">Cell outer membrane</keyword>
<name>A0ABY6LVX5_9FLAO</name>
<evidence type="ECO:0000256" key="1">
    <source>
        <dbReference type="ARBA" id="ARBA00004442"/>
    </source>
</evidence>
<reference evidence="5" key="1">
    <citation type="submission" date="2021-08" db="EMBL/GenBank/DDBJ databases">
        <title>Flavobacterium sp. strain CC-SYL302.</title>
        <authorList>
            <person name="Lin S.-Y."/>
            <person name="Lee T.-H."/>
            <person name="Young C.-C."/>
        </authorList>
    </citation>
    <scope>NUCLEOTIDE SEQUENCE</scope>
    <source>
        <strain evidence="5">CC-SYL302</strain>
    </source>
</reference>
<dbReference type="Gene3D" id="2.40.170.20">
    <property type="entry name" value="TonB-dependent receptor, beta-barrel domain"/>
    <property type="match status" value="1"/>
</dbReference>
<evidence type="ECO:0000313" key="5">
    <source>
        <dbReference type="EMBL" id="UYW00386.1"/>
    </source>
</evidence>
<dbReference type="EMBL" id="CP081495">
    <property type="protein sequence ID" value="UYW00386.1"/>
    <property type="molecule type" value="Genomic_DNA"/>
</dbReference>
<evidence type="ECO:0000256" key="2">
    <source>
        <dbReference type="ARBA" id="ARBA00023136"/>
    </source>
</evidence>
<feature type="signal peptide" evidence="4">
    <location>
        <begin position="1"/>
        <end position="19"/>
    </location>
</feature>
<accession>A0ABY6LVX5</accession>
<dbReference type="InterPro" id="IPR036942">
    <property type="entry name" value="Beta-barrel_TonB_sf"/>
</dbReference>
<protein>
    <submittedName>
        <fullName evidence="5">TonB-dependent receptor</fullName>
    </submittedName>
</protein>